<feature type="transmembrane region" description="Helical" evidence="7">
    <location>
        <begin position="129"/>
        <end position="148"/>
    </location>
</feature>
<evidence type="ECO:0000256" key="7">
    <source>
        <dbReference type="SAM" id="Phobius"/>
    </source>
</evidence>
<dbReference type="Proteomes" id="UP000092583">
    <property type="component" value="Unassembled WGS sequence"/>
</dbReference>
<evidence type="ECO:0000313" key="10">
    <source>
        <dbReference type="Proteomes" id="UP000092583"/>
    </source>
</evidence>
<organism evidence="9 10">
    <name type="scientific">Kwoniella mangroviensis CBS 10435</name>
    <dbReference type="NCBI Taxonomy" id="1331196"/>
    <lineage>
        <taxon>Eukaryota</taxon>
        <taxon>Fungi</taxon>
        <taxon>Dikarya</taxon>
        <taxon>Basidiomycota</taxon>
        <taxon>Agaricomycotina</taxon>
        <taxon>Tremellomycetes</taxon>
        <taxon>Tremellales</taxon>
        <taxon>Cryptococcaceae</taxon>
        <taxon>Kwoniella</taxon>
    </lineage>
</organism>
<keyword evidence="2" id="KW-0813">Transport</keyword>
<keyword evidence="5 7" id="KW-0472">Membrane</keyword>
<dbReference type="Gene3D" id="1.20.1250.20">
    <property type="entry name" value="MFS general substrate transporter like domains"/>
    <property type="match status" value="1"/>
</dbReference>
<feature type="domain" description="Major facilitator superfamily (MFS) profile" evidence="8">
    <location>
        <begin position="62"/>
        <end position="495"/>
    </location>
</feature>
<comment type="subcellular location">
    <subcellularLocation>
        <location evidence="1">Membrane</location>
        <topology evidence="1">Multi-pass membrane protein</topology>
    </subcellularLocation>
</comment>
<reference evidence="10" key="2">
    <citation type="submission" date="2013-12" db="EMBL/GenBank/DDBJ databases">
        <title>Evolution of pathogenesis and genome organization in the Tremellales.</title>
        <authorList>
            <person name="Cuomo C."/>
            <person name="Litvintseva A."/>
            <person name="Heitman J."/>
            <person name="Chen Y."/>
            <person name="Sun S."/>
            <person name="Springer D."/>
            <person name="Dromer F."/>
            <person name="Young S."/>
            <person name="Zeng Q."/>
            <person name="Chapman S."/>
            <person name="Gujja S."/>
            <person name="Saif S."/>
            <person name="Birren B."/>
        </authorList>
    </citation>
    <scope>NUCLEOTIDE SEQUENCE [LARGE SCALE GENOMIC DNA]</scope>
    <source>
        <strain evidence="10">CBS 10435</strain>
    </source>
</reference>
<dbReference type="PANTHER" id="PTHR43791:SF64">
    <property type="entry name" value="MAJOR FACILITATOR SUPERFAMILY (MFS) PROFILE DOMAIN-CONTAINING PROTEIN"/>
    <property type="match status" value="1"/>
</dbReference>
<dbReference type="PANTHER" id="PTHR43791">
    <property type="entry name" value="PERMEASE-RELATED"/>
    <property type="match status" value="1"/>
</dbReference>
<dbReference type="InterPro" id="IPR011701">
    <property type="entry name" value="MFS"/>
</dbReference>
<evidence type="ECO:0000256" key="3">
    <source>
        <dbReference type="ARBA" id="ARBA00022692"/>
    </source>
</evidence>
<keyword evidence="4 7" id="KW-1133">Transmembrane helix</keyword>
<dbReference type="InterPro" id="IPR036259">
    <property type="entry name" value="MFS_trans_sf"/>
</dbReference>
<gene>
    <name evidence="9" type="ORF">L486_04550</name>
</gene>
<accession>A0A1B9ISL5</accession>
<dbReference type="AlphaFoldDB" id="A0A1B9ISL5"/>
<feature type="transmembrane region" description="Helical" evidence="7">
    <location>
        <begin position="431"/>
        <end position="453"/>
    </location>
</feature>
<evidence type="ECO:0000259" key="8">
    <source>
        <dbReference type="PROSITE" id="PS50850"/>
    </source>
</evidence>
<feature type="transmembrane region" description="Helical" evidence="7">
    <location>
        <begin position="155"/>
        <end position="180"/>
    </location>
</feature>
<dbReference type="GO" id="GO:0016020">
    <property type="term" value="C:membrane"/>
    <property type="evidence" value="ECO:0007669"/>
    <property type="project" value="UniProtKB-SubCell"/>
</dbReference>
<reference evidence="9 10" key="1">
    <citation type="submission" date="2013-07" db="EMBL/GenBank/DDBJ databases">
        <title>The Genome Sequence of Kwoniella mangroviensis CBS10435.</title>
        <authorList>
            <consortium name="The Broad Institute Genome Sequencing Platform"/>
            <person name="Cuomo C."/>
            <person name="Litvintseva A."/>
            <person name="Chen Y."/>
            <person name="Heitman J."/>
            <person name="Sun S."/>
            <person name="Springer D."/>
            <person name="Dromer F."/>
            <person name="Young S.K."/>
            <person name="Zeng Q."/>
            <person name="Gargeya S."/>
            <person name="Fitzgerald M."/>
            <person name="Abouelleil A."/>
            <person name="Alvarado L."/>
            <person name="Berlin A.M."/>
            <person name="Chapman S.B."/>
            <person name="Dewar J."/>
            <person name="Goldberg J."/>
            <person name="Griggs A."/>
            <person name="Gujja S."/>
            <person name="Hansen M."/>
            <person name="Howarth C."/>
            <person name="Imamovic A."/>
            <person name="Larimer J."/>
            <person name="McCowan C."/>
            <person name="Murphy C."/>
            <person name="Pearson M."/>
            <person name="Priest M."/>
            <person name="Roberts A."/>
            <person name="Saif S."/>
            <person name="Shea T."/>
            <person name="Sykes S."/>
            <person name="Wortman J."/>
            <person name="Nusbaum C."/>
            <person name="Birren B."/>
        </authorList>
    </citation>
    <scope>NUCLEOTIDE SEQUENCE [LARGE SCALE GENOMIC DNA]</scope>
    <source>
        <strain evidence="9 10">CBS 10435</strain>
    </source>
</reference>
<evidence type="ECO:0000256" key="1">
    <source>
        <dbReference type="ARBA" id="ARBA00004141"/>
    </source>
</evidence>
<evidence type="ECO:0000256" key="5">
    <source>
        <dbReference type="ARBA" id="ARBA00023136"/>
    </source>
</evidence>
<dbReference type="PROSITE" id="PS50850">
    <property type="entry name" value="MFS"/>
    <property type="match status" value="1"/>
</dbReference>
<keyword evidence="3 7" id="KW-0812">Transmembrane</keyword>
<dbReference type="GO" id="GO:0022857">
    <property type="term" value="F:transmembrane transporter activity"/>
    <property type="evidence" value="ECO:0007669"/>
    <property type="project" value="InterPro"/>
</dbReference>
<feature type="transmembrane region" description="Helical" evidence="7">
    <location>
        <begin position="341"/>
        <end position="360"/>
    </location>
</feature>
<evidence type="ECO:0000256" key="4">
    <source>
        <dbReference type="ARBA" id="ARBA00022989"/>
    </source>
</evidence>
<evidence type="ECO:0000256" key="2">
    <source>
        <dbReference type="ARBA" id="ARBA00022448"/>
    </source>
</evidence>
<evidence type="ECO:0000313" key="9">
    <source>
        <dbReference type="EMBL" id="OCF58517.1"/>
    </source>
</evidence>
<feature type="transmembrane region" description="Helical" evidence="7">
    <location>
        <begin position="301"/>
        <end position="321"/>
    </location>
</feature>
<dbReference type="InterPro" id="IPR020846">
    <property type="entry name" value="MFS_dom"/>
</dbReference>
<protein>
    <recommendedName>
        <fullName evidence="8">Major facilitator superfamily (MFS) profile domain-containing protein</fullName>
    </recommendedName>
</protein>
<feature type="transmembrane region" description="Helical" evidence="7">
    <location>
        <begin position="230"/>
        <end position="250"/>
    </location>
</feature>
<dbReference type="FunFam" id="1.20.1250.20:FF:000065">
    <property type="entry name" value="Putative MFS pantothenate transporter"/>
    <property type="match status" value="1"/>
</dbReference>
<feature type="transmembrane region" description="Helical" evidence="7">
    <location>
        <begin position="465"/>
        <end position="485"/>
    </location>
</feature>
<comment type="similarity">
    <text evidence="6">Belongs to the major facilitator superfamily. Allantoate permease family.</text>
</comment>
<dbReference type="Pfam" id="PF07690">
    <property type="entry name" value="MFS_1"/>
    <property type="match status" value="1"/>
</dbReference>
<sequence length="539" mass="61352">MNRTQSKDEIQPSYVIDSENAPGVNTKDTIPKDGKVDVISGAQVQSKSKAERLFVARLDFILLVYVCVSQIIKGLDQQNVSAAYVSGMKEEDLNIQANEYNYFTTYFNVGYAVFVIPSQIMMTWTRPSWWLPGLEFTWGVLTIVFFFAKNVKEIYALRALVGAFEASAYPGAVFLLSSWFTPSELALRISFYHSSQWTLGSLVTHSVGSGLQAAIYEGLDGKSGIRGWRWMFLIDGIMTIIVAGLGFVLIPDYPSNPNPRAFWLKDRHGKLAQDRSLRYPRADNKKFNRYAIARAFKQPQLYLFPIFYMTAQLAQQGYLYFNLFLKSLKNPDGTAVWSVAQVNALPMVGYAISIVLVWGWGWASDYFQTRWAIIFAQAVLGLIPGIIMSVWNVPMGAKYFSYFLSFSFIATSPPLFAWLSDRTPHDSEMRAFIIGCCTATWYGVNSWANVLIWPAKEAPHYRVGWKLTVGMWLFVMLEIWLIRFVDIKYVRPRNQKIGQELYEDQVQHVPHAIDDDADVTLDNKQVQDGLEVVPVQSRR</sequence>
<evidence type="ECO:0000256" key="6">
    <source>
        <dbReference type="ARBA" id="ARBA00037968"/>
    </source>
</evidence>
<feature type="transmembrane region" description="Helical" evidence="7">
    <location>
        <begin position="372"/>
        <end position="393"/>
    </location>
</feature>
<feature type="transmembrane region" description="Helical" evidence="7">
    <location>
        <begin position="399"/>
        <end position="419"/>
    </location>
</feature>
<keyword evidence="10" id="KW-1185">Reference proteome</keyword>
<dbReference type="OrthoDB" id="3639251at2759"/>
<dbReference type="EMBL" id="KI669462">
    <property type="protein sequence ID" value="OCF58517.1"/>
    <property type="molecule type" value="Genomic_DNA"/>
</dbReference>
<name>A0A1B9ISL5_9TREE</name>
<dbReference type="SUPFAM" id="SSF103473">
    <property type="entry name" value="MFS general substrate transporter"/>
    <property type="match status" value="1"/>
</dbReference>
<proteinExistence type="inferred from homology"/>